<dbReference type="FunFam" id="1.20.1260.100:FF:000001">
    <property type="entry name" value="translocator protein 2"/>
    <property type="match status" value="1"/>
</dbReference>
<evidence type="ECO:0000313" key="8">
    <source>
        <dbReference type="Proteomes" id="UP000520156"/>
    </source>
</evidence>
<protein>
    <submittedName>
        <fullName evidence="7">Tryptophan-rich sensory protein</fullName>
    </submittedName>
</protein>
<keyword evidence="5 6" id="KW-0472">Membrane</keyword>
<evidence type="ECO:0000256" key="2">
    <source>
        <dbReference type="ARBA" id="ARBA00007524"/>
    </source>
</evidence>
<dbReference type="EMBL" id="JACLAU010000001">
    <property type="protein sequence ID" value="MBC2650162.1"/>
    <property type="molecule type" value="Genomic_DNA"/>
</dbReference>
<dbReference type="PIRSF" id="PIRSF005859">
    <property type="entry name" value="PBR"/>
    <property type="match status" value="1"/>
</dbReference>
<keyword evidence="3 6" id="KW-0812">Transmembrane</keyword>
<name>A0A7X1F4B9_9SPHN</name>
<comment type="subcellular location">
    <subcellularLocation>
        <location evidence="1">Membrane</location>
        <topology evidence="1">Multi-pass membrane protein</topology>
    </subcellularLocation>
</comment>
<evidence type="ECO:0000313" key="7">
    <source>
        <dbReference type="EMBL" id="MBC2650162.1"/>
    </source>
</evidence>
<comment type="caution">
    <text evidence="7">The sequence shown here is derived from an EMBL/GenBank/DDBJ whole genome shotgun (WGS) entry which is preliminary data.</text>
</comment>
<feature type="transmembrane region" description="Helical" evidence="6">
    <location>
        <begin position="6"/>
        <end position="23"/>
    </location>
</feature>
<dbReference type="Gene3D" id="1.20.1260.100">
    <property type="entry name" value="TspO/MBR protein"/>
    <property type="match status" value="1"/>
</dbReference>
<proteinExistence type="inferred from homology"/>
<dbReference type="RefSeq" id="WP_185681588.1">
    <property type="nucleotide sequence ID" value="NZ_JACLAU010000001.1"/>
</dbReference>
<keyword evidence="8" id="KW-1185">Reference proteome</keyword>
<dbReference type="Proteomes" id="UP000520156">
    <property type="component" value="Unassembled WGS sequence"/>
</dbReference>
<reference evidence="7 8" key="1">
    <citation type="submission" date="2020-08" db="EMBL/GenBank/DDBJ databases">
        <title>The genome sequence of Novosphingobium flavum 4Y4.</title>
        <authorList>
            <person name="Liu Y."/>
        </authorList>
    </citation>
    <scope>NUCLEOTIDE SEQUENCE [LARGE SCALE GENOMIC DNA]</scope>
    <source>
        <strain evidence="7 8">4Y4</strain>
    </source>
</reference>
<organism evidence="7 8">
    <name type="scientific">Novosphingobium aerophilum</name>
    <dbReference type="NCBI Taxonomy" id="2839843"/>
    <lineage>
        <taxon>Bacteria</taxon>
        <taxon>Pseudomonadati</taxon>
        <taxon>Pseudomonadota</taxon>
        <taxon>Alphaproteobacteria</taxon>
        <taxon>Sphingomonadales</taxon>
        <taxon>Sphingomonadaceae</taxon>
        <taxon>Novosphingobium</taxon>
    </lineage>
</organism>
<feature type="transmembrane region" description="Helical" evidence="6">
    <location>
        <begin position="76"/>
        <end position="95"/>
    </location>
</feature>
<evidence type="ECO:0000256" key="6">
    <source>
        <dbReference type="SAM" id="Phobius"/>
    </source>
</evidence>
<feature type="transmembrane region" description="Helical" evidence="6">
    <location>
        <begin position="43"/>
        <end position="64"/>
    </location>
</feature>
<gene>
    <name evidence="7" type="ORF">H7F49_00420</name>
</gene>
<evidence type="ECO:0000256" key="1">
    <source>
        <dbReference type="ARBA" id="ARBA00004141"/>
    </source>
</evidence>
<dbReference type="PANTHER" id="PTHR10057:SF0">
    <property type="entry name" value="TRANSLOCATOR PROTEIN"/>
    <property type="match status" value="1"/>
</dbReference>
<feature type="transmembrane region" description="Helical" evidence="6">
    <location>
        <begin position="102"/>
        <end position="121"/>
    </location>
</feature>
<evidence type="ECO:0000256" key="5">
    <source>
        <dbReference type="ARBA" id="ARBA00023136"/>
    </source>
</evidence>
<dbReference type="InterPro" id="IPR004307">
    <property type="entry name" value="TspO_MBR"/>
</dbReference>
<keyword evidence="4 6" id="KW-1133">Transmembrane helix</keyword>
<dbReference type="CDD" id="cd15904">
    <property type="entry name" value="TSPO_MBR"/>
    <property type="match status" value="1"/>
</dbReference>
<sequence length="163" mass="18076">MPAPHVIAAVLWAVILGFAGGILTEIGPWYRNLRKPAWQPPDWLFGPAWTVILGLAAWAAVLAWNGATDEAGRMTVAALFATNFVFHFLWSPLFFTRRRPDWALVEVPFLWVSVLALTIGLRPYSVLATWLIVPYLAWVSFAACLNVTIVRLNAPFGRDGSAD</sequence>
<feature type="transmembrane region" description="Helical" evidence="6">
    <location>
        <begin position="127"/>
        <end position="149"/>
    </location>
</feature>
<accession>A0A7X1F4B9</accession>
<dbReference type="GO" id="GO:0016020">
    <property type="term" value="C:membrane"/>
    <property type="evidence" value="ECO:0007669"/>
    <property type="project" value="UniProtKB-SubCell"/>
</dbReference>
<dbReference type="InterPro" id="IPR038330">
    <property type="entry name" value="TspO/MBR-related_sf"/>
</dbReference>
<dbReference type="Pfam" id="PF03073">
    <property type="entry name" value="TspO_MBR"/>
    <property type="match status" value="1"/>
</dbReference>
<evidence type="ECO:0000256" key="3">
    <source>
        <dbReference type="ARBA" id="ARBA00022692"/>
    </source>
</evidence>
<dbReference type="AlphaFoldDB" id="A0A7X1F4B9"/>
<dbReference type="GO" id="GO:0033013">
    <property type="term" value="P:tetrapyrrole metabolic process"/>
    <property type="evidence" value="ECO:0007669"/>
    <property type="project" value="UniProtKB-ARBA"/>
</dbReference>
<dbReference type="PANTHER" id="PTHR10057">
    <property type="entry name" value="PERIPHERAL-TYPE BENZODIAZEPINE RECEPTOR"/>
    <property type="match status" value="1"/>
</dbReference>
<comment type="similarity">
    <text evidence="2">Belongs to the TspO/BZRP family.</text>
</comment>
<evidence type="ECO:0000256" key="4">
    <source>
        <dbReference type="ARBA" id="ARBA00022989"/>
    </source>
</evidence>